<evidence type="ECO:0000313" key="3">
    <source>
        <dbReference type="EMBL" id="GBG29717.1"/>
    </source>
</evidence>
<organism evidence="3 4">
    <name type="scientific">Hondaea fermentalgiana</name>
    <dbReference type="NCBI Taxonomy" id="2315210"/>
    <lineage>
        <taxon>Eukaryota</taxon>
        <taxon>Sar</taxon>
        <taxon>Stramenopiles</taxon>
        <taxon>Bigyra</taxon>
        <taxon>Labyrinthulomycetes</taxon>
        <taxon>Thraustochytrida</taxon>
        <taxon>Thraustochytriidae</taxon>
        <taxon>Hondaea</taxon>
    </lineage>
</organism>
<dbReference type="AlphaFoldDB" id="A0A2R5GFP9"/>
<gene>
    <name evidence="3" type="ORF">FCC1311_059382</name>
</gene>
<dbReference type="CDD" id="cd03135">
    <property type="entry name" value="GATase1_DJ-1"/>
    <property type="match status" value="1"/>
</dbReference>
<reference evidence="3 4" key="1">
    <citation type="submission" date="2017-12" db="EMBL/GenBank/DDBJ databases">
        <title>Sequencing, de novo assembly and annotation of complete genome of a new Thraustochytrid species, strain FCC1311.</title>
        <authorList>
            <person name="Sedici K."/>
            <person name="Godart F."/>
            <person name="Aiese Cigliano R."/>
            <person name="Sanseverino W."/>
            <person name="Barakat M."/>
            <person name="Ortet P."/>
            <person name="Marechal E."/>
            <person name="Cagnac O."/>
            <person name="Amato A."/>
        </authorList>
    </citation>
    <scope>NUCLEOTIDE SEQUENCE [LARGE SCALE GENOMIC DNA]</scope>
</reference>
<feature type="domain" description="DJ-1/PfpI" evidence="2">
    <location>
        <begin position="4"/>
        <end position="173"/>
    </location>
</feature>
<dbReference type="GO" id="GO:0005737">
    <property type="term" value="C:cytoplasm"/>
    <property type="evidence" value="ECO:0007669"/>
    <property type="project" value="TreeGrafter"/>
</dbReference>
<dbReference type="InterPro" id="IPR050325">
    <property type="entry name" value="Prot/Nucl_acid_deglycase"/>
</dbReference>
<dbReference type="FunFam" id="3.40.50.880:FF:000015">
    <property type="entry name" value="Protein DJ-1 homolog C"/>
    <property type="match status" value="1"/>
</dbReference>
<dbReference type="GO" id="GO:1903189">
    <property type="term" value="P:glyoxal metabolic process"/>
    <property type="evidence" value="ECO:0007669"/>
    <property type="project" value="TreeGrafter"/>
</dbReference>
<dbReference type="Proteomes" id="UP000241890">
    <property type="component" value="Unassembled WGS sequence"/>
</dbReference>
<dbReference type="InterPro" id="IPR002818">
    <property type="entry name" value="DJ-1/PfpI"/>
</dbReference>
<comment type="caution">
    <text evidence="3">The sequence shown here is derived from an EMBL/GenBank/DDBJ whole genome shotgun (WGS) entry which is preliminary data.</text>
</comment>
<dbReference type="Pfam" id="PF01965">
    <property type="entry name" value="DJ-1_PfpI"/>
    <property type="match status" value="1"/>
</dbReference>
<sequence length="194" mass="20119">MAEKSALVLVADGSEEIETLAPVDILRRAKTQVTLAAVCQEGKTVTCSRGVRVEADARIEEVQDKEFDIIVCPGGMPGATNLAASETLQGKLKAQAARGAIIGAICAAPAVVLAPLGLLDNKPATCHPGFAEKLQGVAKDGCSETRVVVTDDEKVITSRGPGTAIEFALQIVELLHGKEVRDQVAAPMVVAPGL</sequence>
<dbReference type="InterPro" id="IPR029062">
    <property type="entry name" value="Class_I_gatase-like"/>
</dbReference>
<dbReference type="FunCoup" id="A0A2R5GFP9">
    <property type="interactions" value="56"/>
</dbReference>
<proteinExistence type="predicted"/>
<protein>
    <submittedName>
        <fullName evidence="3">Protein DJ-1</fullName>
    </submittedName>
</protein>
<dbReference type="EMBL" id="BEYU01000064">
    <property type="protein sequence ID" value="GBG29717.1"/>
    <property type="molecule type" value="Genomic_DNA"/>
</dbReference>
<dbReference type="NCBIfam" id="TIGR01383">
    <property type="entry name" value="not_thiJ"/>
    <property type="match status" value="1"/>
</dbReference>
<dbReference type="SUPFAM" id="SSF52317">
    <property type="entry name" value="Class I glutamine amidotransferase-like"/>
    <property type="match status" value="1"/>
</dbReference>
<dbReference type="InterPro" id="IPR006287">
    <property type="entry name" value="DJ-1"/>
</dbReference>
<keyword evidence="4" id="KW-1185">Reference proteome</keyword>
<dbReference type="PANTHER" id="PTHR48094">
    <property type="entry name" value="PROTEIN/NUCLEIC ACID DEGLYCASE DJ-1-RELATED"/>
    <property type="match status" value="1"/>
</dbReference>
<keyword evidence="1" id="KW-0677">Repeat</keyword>
<name>A0A2R5GFP9_9STRA</name>
<evidence type="ECO:0000259" key="2">
    <source>
        <dbReference type="Pfam" id="PF01965"/>
    </source>
</evidence>
<evidence type="ECO:0000256" key="1">
    <source>
        <dbReference type="ARBA" id="ARBA00022737"/>
    </source>
</evidence>
<dbReference type="Gene3D" id="3.40.50.880">
    <property type="match status" value="1"/>
</dbReference>
<evidence type="ECO:0000313" key="4">
    <source>
        <dbReference type="Proteomes" id="UP000241890"/>
    </source>
</evidence>
<dbReference type="OrthoDB" id="543156at2759"/>
<dbReference type="InParanoid" id="A0A2R5GFP9"/>
<dbReference type="PANTHER" id="PTHR48094:SF12">
    <property type="entry name" value="PARKINSON DISEASE PROTEIN 7 HOMOLOG"/>
    <property type="match status" value="1"/>
</dbReference>
<accession>A0A2R5GFP9</accession>